<proteinExistence type="predicted"/>
<evidence type="ECO:0000256" key="3">
    <source>
        <dbReference type="ARBA" id="ARBA00022692"/>
    </source>
</evidence>
<keyword evidence="2" id="KW-1003">Cell membrane</keyword>
<feature type="transmembrane region" description="Helical" evidence="6">
    <location>
        <begin position="217"/>
        <end position="237"/>
    </location>
</feature>
<gene>
    <name evidence="8" type="ORF">RSO01_30830</name>
</gene>
<feature type="transmembrane region" description="Helical" evidence="6">
    <location>
        <begin position="131"/>
        <end position="148"/>
    </location>
</feature>
<dbReference type="InterPro" id="IPR020846">
    <property type="entry name" value="MFS_dom"/>
</dbReference>
<dbReference type="EMBL" id="BKAJ01000048">
    <property type="protein sequence ID" value="GEP55917.1"/>
    <property type="molecule type" value="Genomic_DNA"/>
</dbReference>
<protein>
    <submittedName>
        <fullName evidence="8">MFS transporter</fullName>
    </submittedName>
</protein>
<dbReference type="SUPFAM" id="SSF103473">
    <property type="entry name" value="MFS general substrate transporter"/>
    <property type="match status" value="1"/>
</dbReference>
<evidence type="ECO:0000256" key="5">
    <source>
        <dbReference type="ARBA" id="ARBA00023136"/>
    </source>
</evidence>
<dbReference type="GO" id="GO:0022857">
    <property type="term" value="F:transmembrane transporter activity"/>
    <property type="evidence" value="ECO:0007669"/>
    <property type="project" value="InterPro"/>
</dbReference>
<dbReference type="InterPro" id="IPR036259">
    <property type="entry name" value="MFS_trans_sf"/>
</dbReference>
<evidence type="ECO:0000259" key="7">
    <source>
        <dbReference type="PROSITE" id="PS50850"/>
    </source>
</evidence>
<sequence>MLVPRMLARVTFPLAAANVMNQAARTVMAIVGPVLAVELGLSAVELGVLAACLFAAYAAAQLPLGVALDAFGARRVQTVLMVLAAIGFAIFALSPGFAGLAVARIVLGVGVSAGLMALIKAHADWFERGRVAYVTGIATAIGALGSALTTSPVQALLPAFGWRGVFWGLCLVALAVAAWIFLSVPDKPRVQPHAGGPARTLRGDIALSGRILTSRTFWRFGPAVATLSMFNFAYLGLWAGPWLRDVAGMDGPARAGVLLLYTFAMVVGSVLTGSAASRANAVGLPSFLVPIACLVVMVALQAGLMLQPSQPSVVLVLWLAIAVFGTAGPVGYIAVCQMFPSEQTGRVSTAVNTLTLGFAFLVQAAIGWILDLWPRTGSDGWDPDGYSWALVLTAALQALAALVMATAQRRSRAISI</sequence>
<accession>A0A512NAB4</accession>
<feature type="transmembrane region" description="Helical" evidence="6">
    <location>
        <begin position="312"/>
        <end position="335"/>
    </location>
</feature>
<dbReference type="RefSeq" id="WP_147149996.1">
    <property type="nucleotide sequence ID" value="NZ_BKAJ01000048.1"/>
</dbReference>
<dbReference type="Gene3D" id="1.20.1250.20">
    <property type="entry name" value="MFS general substrate transporter like domains"/>
    <property type="match status" value="1"/>
</dbReference>
<dbReference type="PANTHER" id="PTHR43124">
    <property type="entry name" value="PURINE EFFLUX PUMP PBUE"/>
    <property type="match status" value="1"/>
</dbReference>
<name>A0A512NAB4_9HYPH</name>
<evidence type="ECO:0000256" key="4">
    <source>
        <dbReference type="ARBA" id="ARBA00022989"/>
    </source>
</evidence>
<comment type="subcellular location">
    <subcellularLocation>
        <location evidence="1">Cell membrane</location>
        <topology evidence="1">Multi-pass membrane protein</topology>
    </subcellularLocation>
</comment>
<evidence type="ECO:0000256" key="6">
    <source>
        <dbReference type="SAM" id="Phobius"/>
    </source>
</evidence>
<keyword evidence="9" id="KW-1185">Reference proteome</keyword>
<feature type="transmembrane region" description="Helical" evidence="6">
    <location>
        <begin position="97"/>
        <end position="119"/>
    </location>
</feature>
<dbReference type="PROSITE" id="PS50850">
    <property type="entry name" value="MFS"/>
    <property type="match status" value="1"/>
</dbReference>
<dbReference type="GO" id="GO:0005886">
    <property type="term" value="C:plasma membrane"/>
    <property type="evidence" value="ECO:0007669"/>
    <property type="project" value="UniProtKB-SubCell"/>
</dbReference>
<reference evidence="8 9" key="1">
    <citation type="submission" date="2019-07" db="EMBL/GenBank/DDBJ databases">
        <title>Whole genome shotgun sequence of Reyranella soli NBRC 108950.</title>
        <authorList>
            <person name="Hosoyama A."/>
            <person name="Uohara A."/>
            <person name="Ohji S."/>
            <person name="Ichikawa N."/>
        </authorList>
    </citation>
    <scope>NUCLEOTIDE SEQUENCE [LARGE SCALE GENOMIC DNA]</scope>
    <source>
        <strain evidence="8 9">NBRC 108950</strain>
    </source>
</reference>
<feature type="transmembrane region" description="Helical" evidence="6">
    <location>
        <begin position="385"/>
        <end position="407"/>
    </location>
</feature>
<feature type="transmembrane region" description="Helical" evidence="6">
    <location>
        <begin position="160"/>
        <end position="182"/>
    </location>
</feature>
<feature type="transmembrane region" description="Helical" evidence="6">
    <location>
        <begin position="347"/>
        <end position="370"/>
    </location>
</feature>
<keyword evidence="3 6" id="KW-0812">Transmembrane</keyword>
<comment type="caution">
    <text evidence="8">The sequence shown here is derived from an EMBL/GenBank/DDBJ whole genome shotgun (WGS) entry which is preliminary data.</text>
</comment>
<evidence type="ECO:0000256" key="1">
    <source>
        <dbReference type="ARBA" id="ARBA00004651"/>
    </source>
</evidence>
<feature type="transmembrane region" description="Helical" evidence="6">
    <location>
        <begin position="287"/>
        <end position="306"/>
    </location>
</feature>
<keyword evidence="4 6" id="KW-1133">Transmembrane helix</keyword>
<dbReference type="InterPro" id="IPR011701">
    <property type="entry name" value="MFS"/>
</dbReference>
<keyword evidence="5 6" id="KW-0472">Membrane</keyword>
<feature type="transmembrane region" description="Helical" evidence="6">
    <location>
        <begin position="72"/>
        <end position="91"/>
    </location>
</feature>
<evidence type="ECO:0000313" key="9">
    <source>
        <dbReference type="Proteomes" id="UP000321058"/>
    </source>
</evidence>
<dbReference type="AlphaFoldDB" id="A0A512NAB4"/>
<dbReference type="OrthoDB" id="272777at2"/>
<dbReference type="Proteomes" id="UP000321058">
    <property type="component" value="Unassembled WGS sequence"/>
</dbReference>
<feature type="transmembrane region" description="Helical" evidence="6">
    <location>
        <begin position="39"/>
        <end position="60"/>
    </location>
</feature>
<evidence type="ECO:0000313" key="8">
    <source>
        <dbReference type="EMBL" id="GEP55917.1"/>
    </source>
</evidence>
<feature type="domain" description="Major facilitator superfamily (MFS) profile" evidence="7">
    <location>
        <begin position="10"/>
        <end position="412"/>
    </location>
</feature>
<feature type="transmembrane region" description="Helical" evidence="6">
    <location>
        <begin position="257"/>
        <end position="275"/>
    </location>
</feature>
<organism evidence="8 9">
    <name type="scientific">Reyranella soli</name>
    <dbReference type="NCBI Taxonomy" id="1230389"/>
    <lineage>
        <taxon>Bacteria</taxon>
        <taxon>Pseudomonadati</taxon>
        <taxon>Pseudomonadota</taxon>
        <taxon>Alphaproteobacteria</taxon>
        <taxon>Hyphomicrobiales</taxon>
        <taxon>Reyranellaceae</taxon>
        <taxon>Reyranella</taxon>
    </lineage>
</organism>
<dbReference type="PANTHER" id="PTHR43124:SF3">
    <property type="entry name" value="CHLORAMPHENICOL EFFLUX PUMP RV0191"/>
    <property type="match status" value="1"/>
</dbReference>
<dbReference type="InterPro" id="IPR050189">
    <property type="entry name" value="MFS_Efflux_Transporters"/>
</dbReference>
<dbReference type="Pfam" id="PF07690">
    <property type="entry name" value="MFS_1"/>
    <property type="match status" value="1"/>
</dbReference>
<evidence type="ECO:0000256" key="2">
    <source>
        <dbReference type="ARBA" id="ARBA00022475"/>
    </source>
</evidence>